<dbReference type="Pfam" id="PF00561">
    <property type="entry name" value="Abhydrolase_1"/>
    <property type="match status" value="1"/>
</dbReference>
<accession>F6ENU3</accession>
<evidence type="ECO:0000313" key="2">
    <source>
        <dbReference type="EMBL" id="AEF42950.1"/>
    </source>
</evidence>
<dbReference type="Proteomes" id="UP000009235">
    <property type="component" value="Chromosome"/>
</dbReference>
<dbReference type="eggNOG" id="COG0596">
    <property type="taxonomic scope" value="Bacteria"/>
</dbReference>
<dbReference type="GO" id="GO:0016787">
    <property type="term" value="F:hydrolase activity"/>
    <property type="evidence" value="ECO:0007669"/>
    <property type="project" value="UniProtKB-KW"/>
</dbReference>
<dbReference type="RefSeq" id="WP_013809298.1">
    <property type="nucleotide sequence ID" value="NC_015564.1"/>
</dbReference>
<protein>
    <submittedName>
        <fullName evidence="2">Abhydrolase</fullName>
    </submittedName>
</protein>
<keyword evidence="3" id="KW-1185">Reference proteome</keyword>
<evidence type="ECO:0000259" key="1">
    <source>
        <dbReference type="Pfam" id="PF00561"/>
    </source>
</evidence>
<dbReference type="HOGENOM" id="CLU_083329_0_0_11"/>
<dbReference type="STRING" id="443218.AS9A_4518"/>
<organism evidence="2 3">
    <name type="scientific">Hoyosella subflava (strain DSM 45089 / JCM 17490 / NBRC 109087 / DQS3-9A1)</name>
    <name type="common">Amycolicicoccus subflavus</name>
    <dbReference type="NCBI Taxonomy" id="443218"/>
    <lineage>
        <taxon>Bacteria</taxon>
        <taxon>Bacillati</taxon>
        <taxon>Actinomycetota</taxon>
        <taxon>Actinomycetes</taxon>
        <taxon>Mycobacteriales</taxon>
        <taxon>Hoyosellaceae</taxon>
        <taxon>Hoyosella</taxon>
    </lineage>
</organism>
<dbReference type="Gene3D" id="3.40.50.1820">
    <property type="entry name" value="alpha/beta hydrolase"/>
    <property type="match status" value="1"/>
</dbReference>
<keyword evidence="2" id="KW-0378">Hydrolase</keyword>
<dbReference type="SUPFAM" id="SSF53474">
    <property type="entry name" value="alpha/beta-Hydrolases"/>
    <property type="match status" value="1"/>
</dbReference>
<reference evidence="2 3" key="1">
    <citation type="journal article" date="2011" name="J. Bacteriol.">
        <title>Complete genome sequence of Amycolicicoccus subflavus DQS3-9A1T, an actinomycete isolated from crude oil-polluted soil.</title>
        <authorList>
            <person name="Cai M."/>
            <person name="Chen W.M."/>
            <person name="Nie Y."/>
            <person name="Chi C.Q."/>
            <person name="Wang Y.N."/>
            <person name="Tang Y.Q."/>
            <person name="Li G.Y."/>
            <person name="Wu X.L."/>
        </authorList>
    </citation>
    <scope>NUCLEOTIDE SEQUENCE [LARGE SCALE GENOMIC DNA]</scope>
    <source>
        <strain evidence="3">DSM 45089 / DQS3-9A1</strain>
    </source>
</reference>
<dbReference type="InterPro" id="IPR029058">
    <property type="entry name" value="AB_hydrolase_fold"/>
</dbReference>
<name>F6ENU3_HOYSD</name>
<sequence>MSSAPITQTLDVSGAVLHYDIRGELPERGAADRVLLLAGSPMDASGFGTLASHFEERAVVTYDPRGTGRSRRTDGTGELTPETHADDLHRLIVELGVGPVDIFASSGGAVNALALVTAHPDDVRTLVAHEPPLATVVPDSDVVLAVCEDIYRTYQRSGSGPAMAKFIALTGVKGELAPSYLDEPSPSAADFGLPTEDDGARDDPLVGQNLRGCCGYEPDFNALANHPARIIVAAGEESAGEFAARAAAALAHRLGTELAVFPSHHAGFLGGEYGMTGEPEAFARTLRDVLTAQR</sequence>
<gene>
    <name evidence="2" type="ordered locus">AS9A_4518</name>
</gene>
<dbReference type="AlphaFoldDB" id="F6ENU3"/>
<evidence type="ECO:0000313" key="3">
    <source>
        <dbReference type="Proteomes" id="UP000009235"/>
    </source>
</evidence>
<dbReference type="EMBL" id="CP002786">
    <property type="protein sequence ID" value="AEF42950.1"/>
    <property type="molecule type" value="Genomic_DNA"/>
</dbReference>
<feature type="domain" description="AB hydrolase-1" evidence="1">
    <location>
        <begin position="34"/>
        <end position="138"/>
    </location>
</feature>
<dbReference type="KEGG" id="asd:AS9A_4518"/>
<proteinExistence type="predicted"/>
<dbReference type="InterPro" id="IPR000073">
    <property type="entry name" value="AB_hydrolase_1"/>
</dbReference>